<dbReference type="Pfam" id="PF02100">
    <property type="entry name" value="ODC_AZ"/>
    <property type="match status" value="1"/>
</dbReference>
<sequence length="1211" mass="133104">MSDPIQQGDPQSNHPRRPPAHKSVSLLHSPGKRKHADDSADPRLSRTSSNVPSSDRANPPSPGSSRPGTKKESSGEVSDAGKWFESSNNNISQNDTGFVDNDPPFFLRNSSSSTSPDMTNPMQMRTQRQTSMPHRPALINMRTDGSSTEEFRSVIDDLTIENKKLKKKLRKYEKIHDAHLQNEKLFEVRVHGLPPDKKRELEETLRKFAMELEDFASEPVRSHEHRSTALHQQPTLSSYTSTQFGDSAYMSASGQNSNTASGGNGSAVGTSQAEAKPPQKGNSHYHRQHDSIQSYLQDIPAGLMPKTIAMTESAKKKLVVRRMEQIFAGKGAGVGGHQQPIQQQEVAQSAAQADRAAIEEETGQEARREGHREARIMNHKAEQRRAPGRERAEGESLKKDVSKQDFAKSTGKHSPEQRPTRPLDLDPQREQVPTENINYIRHLGFSPPDPEIPPVDGHGWIYLNLLVNMAQLHTINVTTDFVKKALQDYSSMLELSPDGRKIRWKGGQDTSLNSTDSSPEHQVELLRSNVKKLGKKRQKLGPTSTNTSSETTGQSSEQQRSTNPLAYTPLFYHKESTEDYEGSNVDRNSEEEASPLPAQATGNTSSGFASSGMRTSSSKRKRDDGPIIFYNRAKFCTDLSGDRSTPDSPGYTNYKHYIDMPLGATPEKEREHTPPVDDERRGPLARAALHEMDVDMDLSPSDVDLEFSKSASASGNATPKTYLDFEASGIGGVVPEDNFAIDVECRQVRSESAPATGYASHTPRCVNYPSNIMRALKAKDGKVKVDRSMRTPIVNGEIISAQQRRLPPSALPPPSLLPFESSSGDADTDMSDMSEMDDEFDESDEPPTAAPRLVEMSTPEDDAERSGEEEEDDEDYVEEDEGSLDFLAQAREIDPESIRVQEREYDANVAERLAEEIPAGSSAATAGGGSGFNSPASLKGDGDDAGTDRRPSSRGSRSIQRGGSLKRSRTSDSMIGMPSPPQSPPLAAYAVTSDELSTTQSKRRVRRGGAACTIAEECERLFCETLRTVFLGEGNMSRQDSLAMGMYNTNNDDSTAMDDDVKRFDGGSYDSGIGLPSPPPGALAVDYGFPQHQQRGQVGQWIEVWDYVGGARFRGFVAGDGDDKAMFVFFDAEATVRDLKPGLMALIELCGLDDFECARLNVCLDRKAPAEDMRGFMKDLGWIGFEPITLAEWAEKPPIVSDAWVFLGMEV</sequence>
<evidence type="ECO:0000256" key="6">
    <source>
        <dbReference type="SAM" id="MobiDB-lite"/>
    </source>
</evidence>
<dbReference type="Gene3D" id="3.40.630.60">
    <property type="match status" value="1"/>
</dbReference>
<feature type="compositionally biased region" description="Basic and acidic residues" evidence="6">
    <location>
        <begin position="940"/>
        <end position="951"/>
    </location>
</feature>
<feature type="compositionally biased region" description="Polar residues" evidence="6">
    <location>
        <begin position="508"/>
        <end position="517"/>
    </location>
</feature>
<feature type="region of interest" description="Disordered" evidence="6">
    <location>
        <begin position="500"/>
        <end position="563"/>
    </location>
</feature>
<name>A0ABR3CB45_9PEZI</name>
<feature type="compositionally biased region" description="Basic and acidic residues" evidence="6">
    <location>
        <begin position="891"/>
        <end position="904"/>
    </location>
</feature>
<comment type="caution">
    <text evidence="7">The sequence shown here is derived from an EMBL/GenBank/DDBJ whole genome shotgun (WGS) entry which is preliminary data.</text>
</comment>
<feature type="compositionally biased region" description="Acidic residues" evidence="6">
    <location>
        <begin position="858"/>
        <end position="883"/>
    </location>
</feature>
<dbReference type="Proteomes" id="UP001430584">
    <property type="component" value="Unassembled WGS sequence"/>
</dbReference>
<feature type="compositionally biased region" description="Low complexity" evidence="6">
    <location>
        <begin position="543"/>
        <end position="562"/>
    </location>
</feature>
<feature type="compositionally biased region" description="Low complexity" evidence="6">
    <location>
        <begin position="953"/>
        <end position="963"/>
    </location>
</feature>
<comment type="similarity">
    <text evidence="2">Belongs to the ODC antizyme family.</text>
</comment>
<feature type="region of interest" description="Disordered" evidence="6">
    <location>
        <begin position="217"/>
        <end position="288"/>
    </location>
</feature>
<feature type="compositionally biased region" description="Polar residues" evidence="6">
    <location>
        <begin position="1"/>
        <end position="13"/>
    </location>
</feature>
<comment type="subunit">
    <text evidence="3">Interacts with ODC and thereby sterically blocks ODC homodimerization.</text>
</comment>
<feature type="compositionally biased region" description="Polar residues" evidence="6">
    <location>
        <begin position="229"/>
        <end position="273"/>
    </location>
</feature>
<evidence type="ECO:0000256" key="2">
    <source>
        <dbReference type="ARBA" id="ARBA00008796"/>
    </source>
</evidence>
<feature type="compositionally biased region" description="Polar residues" evidence="6">
    <location>
        <begin position="85"/>
        <end position="96"/>
    </location>
</feature>
<feature type="compositionally biased region" description="Polar residues" evidence="6">
    <location>
        <begin position="45"/>
        <end position="56"/>
    </location>
</feature>
<dbReference type="PANTHER" id="PTHR10279:SF10">
    <property type="entry name" value="ORNITHINE DECARBOXYLASE ANTIZYME"/>
    <property type="match status" value="1"/>
</dbReference>
<feature type="compositionally biased region" description="Basic residues" evidence="6">
    <location>
        <begin position="529"/>
        <end position="539"/>
    </location>
</feature>
<dbReference type="Pfam" id="PF09421">
    <property type="entry name" value="FRQ"/>
    <property type="match status" value="1"/>
</dbReference>
<proteinExistence type="inferred from homology"/>
<protein>
    <recommendedName>
        <fullName evidence="4">Ornithine decarboxylase antizyme</fullName>
    </recommendedName>
</protein>
<feature type="region of interest" description="Disordered" evidence="6">
    <location>
        <begin position="1"/>
        <end position="148"/>
    </location>
</feature>
<dbReference type="InterPro" id="IPR018554">
    <property type="entry name" value="FRQ"/>
</dbReference>
<dbReference type="SUPFAM" id="SSF55729">
    <property type="entry name" value="Acyl-CoA N-acyltransferases (Nat)"/>
    <property type="match status" value="1"/>
</dbReference>
<evidence type="ECO:0000256" key="4">
    <source>
        <dbReference type="ARBA" id="ARBA00017712"/>
    </source>
</evidence>
<feature type="compositionally biased region" description="Basic and acidic residues" evidence="6">
    <location>
        <begin position="35"/>
        <end position="44"/>
    </location>
</feature>
<organism evidence="7 8">
    <name type="scientific">Diplodia seriata</name>
    <dbReference type="NCBI Taxonomy" id="420778"/>
    <lineage>
        <taxon>Eukaryota</taxon>
        <taxon>Fungi</taxon>
        <taxon>Dikarya</taxon>
        <taxon>Ascomycota</taxon>
        <taxon>Pezizomycotina</taxon>
        <taxon>Dothideomycetes</taxon>
        <taxon>Dothideomycetes incertae sedis</taxon>
        <taxon>Botryosphaeriales</taxon>
        <taxon>Botryosphaeriaceae</taxon>
        <taxon>Diplodia</taxon>
    </lineage>
</organism>
<feature type="compositionally biased region" description="Low complexity" evidence="6">
    <location>
        <begin position="342"/>
        <end position="355"/>
    </location>
</feature>
<dbReference type="EMBL" id="JAJVCZ030000007">
    <property type="protein sequence ID" value="KAL0257834.1"/>
    <property type="molecule type" value="Genomic_DNA"/>
</dbReference>
<dbReference type="PANTHER" id="PTHR10279">
    <property type="entry name" value="ORNITHINE DECARBOXYLASE ANTIZYME"/>
    <property type="match status" value="1"/>
</dbReference>
<evidence type="ECO:0000256" key="1">
    <source>
        <dbReference type="ARBA" id="ARBA00002307"/>
    </source>
</evidence>
<gene>
    <name evidence="7" type="ORF">SLS55_006999</name>
</gene>
<evidence type="ECO:0000256" key="3">
    <source>
        <dbReference type="ARBA" id="ARBA00011486"/>
    </source>
</evidence>
<dbReference type="InterPro" id="IPR038581">
    <property type="entry name" value="ODC_AZ_sf"/>
</dbReference>
<dbReference type="InterPro" id="IPR016181">
    <property type="entry name" value="Acyl_CoA_acyltransferase"/>
</dbReference>
<feature type="compositionally biased region" description="Basic and acidic residues" evidence="6">
    <location>
        <begin position="413"/>
        <end position="429"/>
    </location>
</feature>
<feature type="compositionally biased region" description="Polar residues" evidence="6">
    <location>
        <begin position="600"/>
        <end position="616"/>
    </location>
</feature>
<feature type="compositionally biased region" description="Basic and acidic residues" evidence="6">
    <location>
        <begin position="364"/>
        <end position="406"/>
    </location>
</feature>
<reference evidence="7 8" key="1">
    <citation type="submission" date="2024-02" db="EMBL/GenBank/DDBJ databases">
        <title>De novo assembly and annotation of 12 fungi associated with fruit tree decline syndrome in Ontario, Canada.</title>
        <authorList>
            <person name="Sulman M."/>
            <person name="Ellouze W."/>
            <person name="Ilyukhin E."/>
        </authorList>
    </citation>
    <scope>NUCLEOTIDE SEQUENCE [LARGE SCALE GENOMIC DNA]</scope>
    <source>
        <strain evidence="7 8">FDS-637</strain>
    </source>
</reference>
<dbReference type="GeneID" id="92011084"/>
<feature type="region of interest" description="Disordered" evidence="6">
    <location>
        <begin position="577"/>
        <end position="624"/>
    </location>
</feature>
<feature type="region of interest" description="Disordered" evidence="6">
    <location>
        <begin position="919"/>
        <end position="1002"/>
    </location>
</feature>
<feature type="compositionally biased region" description="Polar residues" evidence="6">
    <location>
        <begin position="108"/>
        <end position="132"/>
    </location>
</feature>
<dbReference type="RefSeq" id="XP_066630863.1">
    <property type="nucleotide sequence ID" value="XM_066778426.1"/>
</dbReference>
<feature type="region of interest" description="Disordered" evidence="6">
    <location>
        <begin position="799"/>
        <end position="904"/>
    </location>
</feature>
<dbReference type="InterPro" id="IPR002993">
    <property type="entry name" value="ODC_AZ"/>
</dbReference>
<comment type="function">
    <text evidence="1">Ornithine decarboxylase (ODC) antizyme protein that negatively regulates ODC activity and intracellular polyamine biosynthesis in response to increased intracellular polyamine levels. Binds to ODC monomers, inhibiting the assembly of the functional ODC homodimer, and targets the monomers for ubiquitin-independent proteolytic destruction by the 26S proteasome.</text>
</comment>
<feature type="compositionally biased region" description="Acidic residues" evidence="6">
    <location>
        <begin position="826"/>
        <end position="845"/>
    </location>
</feature>
<accession>A0ABR3CB45</accession>
<evidence type="ECO:0000256" key="5">
    <source>
        <dbReference type="ARBA" id="ARBA00022758"/>
    </source>
</evidence>
<feature type="region of interest" description="Disordered" evidence="6">
    <location>
        <begin position="331"/>
        <end position="431"/>
    </location>
</feature>
<keyword evidence="8" id="KW-1185">Reference proteome</keyword>
<keyword evidence="5" id="KW-0688">Ribosomal frameshifting</keyword>
<evidence type="ECO:0000313" key="8">
    <source>
        <dbReference type="Proteomes" id="UP001430584"/>
    </source>
</evidence>
<evidence type="ECO:0000313" key="7">
    <source>
        <dbReference type="EMBL" id="KAL0257834.1"/>
    </source>
</evidence>